<sequence>MAEISMEEKRLCKHKGLCYENALNGLLKAMVQSFAVKSCVHLLMNVIIRKGYRRPIQSLLSFFSFDALKFTAFAGIMNLLYKSTLCIMRSFRNKEDGLNHIIAGAISGISIVVEDKERRETWSLYFAARLVDIVLRGVCRRHGSWDPNKIEVYLFMVMIYFLMWSYGAEKDNLIKSYFGFLNKLVNPSNMERKIMDEWCKVNMLRNPLKI</sequence>
<name>A0A1R2BM05_9CILI</name>
<dbReference type="AlphaFoldDB" id="A0A1R2BM05"/>
<dbReference type="PANTHER" id="PTHR12459">
    <property type="entry name" value="TRANSMEMBRANE PROTEIN 135-RELATED"/>
    <property type="match status" value="1"/>
</dbReference>
<keyword evidence="3" id="KW-1185">Reference proteome</keyword>
<comment type="caution">
    <text evidence="2">The sequence shown here is derived from an EMBL/GenBank/DDBJ whole genome shotgun (WGS) entry which is preliminary data.</text>
</comment>
<dbReference type="EMBL" id="MPUH01000555">
    <property type="protein sequence ID" value="OMJ77802.1"/>
    <property type="molecule type" value="Genomic_DNA"/>
</dbReference>
<evidence type="ECO:0000313" key="3">
    <source>
        <dbReference type="Proteomes" id="UP000187209"/>
    </source>
</evidence>
<evidence type="ECO:0000256" key="1">
    <source>
        <dbReference type="SAM" id="Phobius"/>
    </source>
</evidence>
<organism evidence="2 3">
    <name type="scientific">Stentor coeruleus</name>
    <dbReference type="NCBI Taxonomy" id="5963"/>
    <lineage>
        <taxon>Eukaryota</taxon>
        <taxon>Sar</taxon>
        <taxon>Alveolata</taxon>
        <taxon>Ciliophora</taxon>
        <taxon>Postciliodesmatophora</taxon>
        <taxon>Heterotrichea</taxon>
        <taxon>Heterotrichida</taxon>
        <taxon>Stentoridae</taxon>
        <taxon>Stentor</taxon>
    </lineage>
</organism>
<protein>
    <recommendedName>
        <fullName evidence="4">Peroxisomal membrane protein 4</fullName>
    </recommendedName>
</protein>
<reference evidence="2 3" key="1">
    <citation type="submission" date="2016-11" db="EMBL/GenBank/DDBJ databases">
        <title>The macronuclear genome of Stentor coeruleus: a giant cell with tiny introns.</title>
        <authorList>
            <person name="Slabodnick M."/>
            <person name="Ruby J.G."/>
            <person name="Reiff S.B."/>
            <person name="Swart E.C."/>
            <person name="Gosai S."/>
            <person name="Prabakaran S."/>
            <person name="Witkowska E."/>
            <person name="Larue G.E."/>
            <person name="Fisher S."/>
            <person name="Freeman R.M."/>
            <person name="Gunawardena J."/>
            <person name="Chu W."/>
            <person name="Stover N.A."/>
            <person name="Gregory B.D."/>
            <person name="Nowacki M."/>
            <person name="Derisi J."/>
            <person name="Roy S.W."/>
            <person name="Marshall W.F."/>
            <person name="Sood P."/>
        </authorList>
    </citation>
    <scope>NUCLEOTIDE SEQUENCE [LARGE SCALE GENOMIC DNA]</scope>
    <source>
        <strain evidence="2">WM001</strain>
    </source>
</reference>
<proteinExistence type="predicted"/>
<dbReference type="InterPro" id="IPR026749">
    <property type="entry name" value="Tmem135"/>
</dbReference>
<feature type="transmembrane region" description="Helical" evidence="1">
    <location>
        <begin position="150"/>
        <end position="168"/>
    </location>
</feature>
<evidence type="ECO:0000313" key="2">
    <source>
        <dbReference type="EMBL" id="OMJ77802.1"/>
    </source>
</evidence>
<keyword evidence="1" id="KW-0472">Membrane</keyword>
<accession>A0A1R2BM05</accession>
<gene>
    <name evidence="2" type="ORF">SteCoe_22506</name>
</gene>
<dbReference type="Pfam" id="PF02466">
    <property type="entry name" value="Tim17"/>
    <property type="match status" value="1"/>
</dbReference>
<dbReference type="Proteomes" id="UP000187209">
    <property type="component" value="Unassembled WGS sequence"/>
</dbReference>
<feature type="transmembrane region" description="Helical" evidence="1">
    <location>
        <begin position="60"/>
        <end position="81"/>
    </location>
</feature>
<evidence type="ECO:0008006" key="4">
    <source>
        <dbReference type="Google" id="ProtNLM"/>
    </source>
</evidence>
<dbReference type="OrthoDB" id="296975at2759"/>
<keyword evidence="1" id="KW-1133">Transmembrane helix</keyword>
<keyword evidence="1" id="KW-0812">Transmembrane</keyword>